<evidence type="ECO:0000256" key="2">
    <source>
        <dbReference type="SAM" id="MobiDB-lite"/>
    </source>
</evidence>
<proteinExistence type="predicted"/>
<dbReference type="STRING" id="571438.SAMN05192586_10841"/>
<sequence length="288" mass="31555">MAGGKEKKRSFAQEVCVKSAGKAMQRTGMLWPGCRVGVAVSGGVDSFVLLKTLQIRQGIVPFPFEIMALHLNPGFDPQSHAALPGWLARHGIAGHVEVTDYGPEAHSHKNLRRSACFRCAWLRRKRLFELCARYGLTHLALGHNADDLVQTFFLNLCRNGRVDGMSMNESFFGGGLRLIRPLLLVEKKYILKAARQWELPVWANACPSAGHTARSAMGETLNQLYAVSRDARRCVYNGLIRWQMEANAAPGAAQADAAQPDAAPADRAPDAALRQEGAPALPPPRHCR</sequence>
<gene>
    <name evidence="4" type="ORF">SAMN05192586_10841</name>
</gene>
<dbReference type="Pfam" id="PF01171">
    <property type="entry name" value="ATP_bind_3"/>
    <property type="match status" value="1"/>
</dbReference>
<evidence type="ECO:0000256" key="1">
    <source>
        <dbReference type="ARBA" id="ARBA00022679"/>
    </source>
</evidence>
<dbReference type="PANTHER" id="PTHR43686:SF1">
    <property type="entry name" value="AMINOTRAN_5 DOMAIN-CONTAINING PROTEIN"/>
    <property type="match status" value="1"/>
</dbReference>
<keyword evidence="5" id="KW-1185">Reference proteome</keyword>
<dbReference type="SUPFAM" id="SSF52402">
    <property type="entry name" value="Adenine nucleotide alpha hydrolases-like"/>
    <property type="match status" value="1"/>
</dbReference>
<dbReference type="RefSeq" id="WP_092153498.1">
    <property type="nucleotide sequence ID" value="NZ_FNBX01000008.1"/>
</dbReference>
<dbReference type="Proteomes" id="UP000199355">
    <property type="component" value="Unassembled WGS sequence"/>
</dbReference>
<dbReference type="InterPro" id="IPR011063">
    <property type="entry name" value="TilS/TtcA_N"/>
</dbReference>
<dbReference type="Gene3D" id="3.40.50.620">
    <property type="entry name" value="HUPs"/>
    <property type="match status" value="1"/>
</dbReference>
<feature type="region of interest" description="Disordered" evidence="2">
    <location>
        <begin position="251"/>
        <end position="288"/>
    </location>
</feature>
<dbReference type="InterPro" id="IPR035107">
    <property type="entry name" value="tRNA_thiolation_TtcA_Ctu1"/>
</dbReference>
<accession>A0A1G7M9Y0</accession>
<dbReference type="OrthoDB" id="9801054at2"/>
<feature type="compositionally biased region" description="Low complexity" evidence="2">
    <location>
        <begin position="251"/>
        <end position="272"/>
    </location>
</feature>
<dbReference type="InterPro" id="IPR014729">
    <property type="entry name" value="Rossmann-like_a/b/a_fold"/>
</dbReference>
<evidence type="ECO:0000259" key="3">
    <source>
        <dbReference type="Pfam" id="PF01171"/>
    </source>
</evidence>
<dbReference type="GO" id="GO:0008033">
    <property type="term" value="P:tRNA processing"/>
    <property type="evidence" value="ECO:0007669"/>
    <property type="project" value="InterPro"/>
</dbReference>
<reference evidence="5" key="1">
    <citation type="submission" date="2016-10" db="EMBL/GenBank/DDBJ databases">
        <authorList>
            <person name="Varghese N."/>
            <person name="Submissions S."/>
        </authorList>
    </citation>
    <scope>NUCLEOTIDE SEQUENCE [LARGE SCALE GENOMIC DNA]</scope>
    <source>
        <strain evidence="5">KHC7</strain>
    </source>
</reference>
<dbReference type="EMBL" id="FNBX01000008">
    <property type="protein sequence ID" value="SDF58039.1"/>
    <property type="molecule type" value="Genomic_DNA"/>
</dbReference>
<dbReference type="AlphaFoldDB" id="A0A1G7M9Y0"/>
<evidence type="ECO:0000313" key="4">
    <source>
        <dbReference type="EMBL" id="SDF58039.1"/>
    </source>
</evidence>
<feature type="domain" description="tRNA(Ile)-lysidine/2-thiocytidine synthase N-terminal" evidence="3">
    <location>
        <begin position="36"/>
        <end position="199"/>
    </location>
</feature>
<dbReference type="GO" id="GO:0016740">
    <property type="term" value="F:transferase activity"/>
    <property type="evidence" value="ECO:0007669"/>
    <property type="project" value="UniProtKB-KW"/>
</dbReference>
<protein>
    <submittedName>
        <fullName evidence="4">PP-loop family protein</fullName>
    </submittedName>
</protein>
<organism evidence="4 5">
    <name type="scientific">Desulfovibrio legallii</name>
    <dbReference type="NCBI Taxonomy" id="571438"/>
    <lineage>
        <taxon>Bacteria</taxon>
        <taxon>Pseudomonadati</taxon>
        <taxon>Thermodesulfobacteriota</taxon>
        <taxon>Desulfovibrionia</taxon>
        <taxon>Desulfovibrionales</taxon>
        <taxon>Desulfovibrionaceae</taxon>
        <taxon>Desulfovibrio</taxon>
    </lineage>
</organism>
<name>A0A1G7M9Y0_9BACT</name>
<keyword evidence="1" id="KW-0808">Transferase</keyword>
<dbReference type="PIRSF" id="PIRSF004976">
    <property type="entry name" value="ATPase_YdaO"/>
    <property type="match status" value="1"/>
</dbReference>
<evidence type="ECO:0000313" key="5">
    <source>
        <dbReference type="Proteomes" id="UP000199355"/>
    </source>
</evidence>
<dbReference type="PANTHER" id="PTHR43686">
    <property type="entry name" value="SULFURTRANSFERASE-RELATED"/>
    <property type="match status" value="1"/>
</dbReference>